<dbReference type="Gene3D" id="3.30.9.10">
    <property type="entry name" value="D-Amino Acid Oxidase, subunit A, domain 2"/>
    <property type="match status" value="1"/>
</dbReference>
<organism evidence="1 2">
    <name type="scientific">Candidatus Acidianus copahuensis</name>
    <dbReference type="NCBI Taxonomy" id="1160895"/>
    <lineage>
        <taxon>Archaea</taxon>
        <taxon>Thermoproteota</taxon>
        <taxon>Thermoprotei</taxon>
        <taxon>Sulfolobales</taxon>
        <taxon>Sulfolobaceae</taxon>
        <taxon>Acidianus</taxon>
    </lineage>
</organism>
<dbReference type="STRING" id="1160895.CM19_12225"/>
<name>A0A031LKW8_9CREN</name>
<dbReference type="OrthoDB" id="34620at2157"/>
<protein>
    <submittedName>
        <fullName evidence="1">FAD-dependent oxidoreductase</fullName>
    </submittedName>
</protein>
<proteinExistence type="predicted"/>
<dbReference type="SUPFAM" id="SSF51905">
    <property type="entry name" value="FAD/NAD(P)-binding domain"/>
    <property type="match status" value="1"/>
</dbReference>
<keyword evidence="2" id="KW-1185">Reference proteome</keyword>
<reference evidence="1 2" key="1">
    <citation type="submission" date="2014-03" db="EMBL/GenBank/DDBJ databases">
        <title>Draft genome sequence of the novel thermoacidophilic archaea Acidianus copahuensis ALE1 strain, isolated from Copahue volcanic area in Neuquen Argentina.</title>
        <authorList>
            <person name="Urbieta M.S."/>
            <person name="Rascovan N."/>
            <person name="Castro C."/>
            <person name="Revale S."/>
            <person name="Giaveno M.A."/>
            <person name="Vazquez M.P."/>
            <person name="Donati E.R."/>
        </authorList>
    </citation>
    <scope>NUCLEOTIDE SEQUENCE [LARGE SCALE GENOMIC DNA]</scope>
    <source>
        <strain evidence="1 2">ALE1</strain>
    </source>
</reference>
<accession>A0A031LKW8</accession>
<dbReference type="EMBL" id="JFZT01000061">
    <property type="protein sequence ID" value="EZQ01829.1"/>
    <property type="molecule type" value="Genomic_DNA"/>
</dbReference>
<comment type="caution">
    <text evidence="1">The sequence shown here is derived from an EMBL/GenBank/DDBJ whole genome shotgun (WGS) entry which is preliminary data.</text>
</comment>
<dbReference type="RefSeq" id="WP_048100612.1">
    <property type="nucleotide sequence ID" value="NZ_JFZT01000061.1"/>
</dbReference>
<evidence type="ECO:0000313" key="2">
    <source>
        <dbReference type="Proteomes" id="UP000024332"/>
    </source>
</evidence>
<dbReference type="AlphaFoldDB" id="A0A031LKW8"/>
<dbReference type="Proteomes" id="UP000024332">
    <property type="component" value="Unassembled WGS sequence"/>
</dbReference>
<gene>
    <name evidence="1" type="ORF">CM19_12225</name>
</gene>
<sequence>MSTVIVGGGITGLLLSYSLSDSLVVDFKGPKNSMASLWTIIPPLCGDLFGDCLRSEEIYSTLCNKLGVNFKKVNVIRSSEKKLGGKIIESKEIKELEPKVNLEYAELFDNGMFVEGPQIISSLTKDINMKKEMVKKIVFDNKSISYLETENGKIRADQYIFTLGYGIYELIKGLYNIDVNYFKGHLIITMKIGLKGILIVNDRIAVEGDNLYLNGDSKPQQDQSIDYEEISKTLKTFSNVIGPITDKLEVKVGFRTVVPTGPIVTRISDNAILVGGHKLGFALAPILVEKAISLLKG</sequence>
<evidence type="ECO:0000313" key="1">
    <source>
        <dbReference type="EMBL" id="EZQ01829.1"/>
    </source>
</evidence>
<dbReference type="Gene3D" id="3.50.50.60">
    <property type="entry name" value="FAD/NAD(P)-binding domain"/>
    <property type="match status" value="1"/>
</dbReference>
<dbReference type="InterPro" id="IPR036188">
    <property type="entry name" value="FAD/NAD-bd_sf"/>
</dbReference>